<dbReference type="Gene3D" id="3.90.70.80">
    <property type="match status" value="1"/>
</dbReference>
<reference evidence="3 4" key="1">
    <citation type="submission" date="2011-02" db="EMBL/GenBank/DDBJ databases">
        <title>The Genome Sequence of Mortierella verticillata NRRL 6337.</title>
        <authorList>
            <consortium name="The Broad Institute Genome Sequencing Platform"/>
            <person name="Russ C."/>
            <person name="Cuomo C."/>
            <person name="Burger G."/>
            <person name="Gray M.W."/>
            <person name="Holland P.W.H."/>
            <person name="King N."/>
            <person name="Lang F.B.F."/>
            <person name="Roger A.J."/>
            <person name="Ruiz-Trillo I."/>
            <person name="Young S.K."/>
            <person name="Zeng Q."/>
            <person name="Gargeya S."/>
            <person name="Alvarado L."/>
            <person name="Berlin A."/>
            <person name="Chapman S.B."/>
            <person name="Chen Z."/>
            <person name="Freedman E."/>
            <person name="Gellesch M."/>
            <person name="Goldberg J."/>
            <person name="Griggs A."/>
            <person name="Gujja S."/>
            <person name="Heilman E."/>
            <person name="Heiman D."/>
            <person name="Howarth C."/>
            <person name="Mehta T."/>
            <person name="Neiman D."/>
            <person name="Pearson M."/>
            <person name="Roberts A."/>
            <person name="Saif S."/>
            <person name="Shea T."/>
            <person name="Shenoy N."/>
            <person name="Sisk P."/>
            <person name="Stolte C."/>
            <person name="Sykes S."/>
            <person name="White J."/>
            <person name="Yandava C."/>
            <person name="Haas B."/>
            <person name="Nusbaum C."/>
            <person name="Birren B."/>
        </authorList>
    </citation>
    <scope>NUCLEOTIDE SEQUENCE [LARGE SCALE GENOMIC DNA]</scope>
    <source>
        <strain evidence="3 4">NRRL 6337</strain>
    </source>
</reference>
<feature type="compositionally biased region" description="Basic and acidic residues" evidence="1">
    <location>
        <begin position="107"/>
        <end position="119"/>
    </location>
</feature>
<evidence type="ECO:0000256" key="1">
    <source>
        <dbReference type="SAM" id="MobiDB-lite"/>
    </source>
</evidence>
<evidence type="ECO:0000313" key="3">
    <source>
        <dbReference type="EMBL" id="KFH62368.1"/>
    </source>
</evidence>
<dbReference type="InterPro" id="IPR050704">
    <property type="entry name" value="Peptidase_C85-like"/>
</dbReference>
<sequence length="324" mass="36444">MNAEQPIALAPTESHDELKARHKKEQKDLQAKVTGLKKTATKGDKKKKKEVLAEVAQLESSLKKQQDQEEKDWIQANGDPNASSQADQNVTTLEDEEEDDFDPNDIPIDHLSMEPEPAKSKQPQQQQPSGGKKPNRQKARKNRKAQALKELQDEAEKEAAGQVNMNEVERKAIEELAQVMGVKVQDVTADGHCLYNAIADQLSQHYQKKTSVKDLRHDTADYMRENSDDFLPFLTNKQGDMMSAEDFTEYCNDLESTAVWGGQPELLALSRVHKVPIWVVQMGSPTVKLSADVYPAKTPLMVSYHRHMYGLGEHYNSLRPATAQ</sequence>
<keyword evidence="4" id="KW-1185">Reference proteome</keyword>
<dbReference type="AlphaFoldDB" id="A0A086TK91"/>
<organism evidence="3 4">
    <name type="scientific">Podila verticillata NRRL 6337</name>
    <dbReference type="NCBI Taxonomy" id="1069443"/>
    <lineage>
        <taxon>Eukaryota</taxon>
        <taxon>Fungi</taxon>
        <taxon>Fungi incertae sedis</taxon>
        <taxon>Mucoromycota</taxon>
        <taxon>Mortierellomycotina</taxon>
        <taxon>Mortierellomycetes</taxon>
        <taxon>Mortierellales</taxon>
        <taxon>Mortierellaceae</taxon>
        <taxon>Podila</taxon>
    </lineage>
</organism>
<dbReference type="CDD" id="cd22748">
    <property type="entry name" value="OTU_OTUD6-like"/>
    <property type="match status" value="1"/>
</dbReference>
<feature type="compositionally biased region" description="Basic and acidic residues" evidence="1">
    <location>
        <begin position="150"/>
        <end position="159"/>
    </location>
</feature>
<dbReference type="InterPro" id="IPR038765">
    <property type="entry name" value="Papain-like_cys_pep_sf"/>
</dbReference>
<feature type="compositionally biased region" description="Acidic residues" evidence="1">
    <location>
        <begin position="93"/>
        <end position="103"/>
    </location>
</feature>
<feature type="compositionally biased region" description="Basic residues" evidence="1">
    <location>
        <begin position="133"/>
        <end position="146"/>
    </location>
</feature>
<dbReference type="PANTHER" id="PTHR12419">
    <property type="entry name" value="OTU DOMAIN CONTAINING PROTEIN"/>
    <property type="match status" value="1"/>
</dbReference>
<dbReference type="PROSITE" id="PS50802">
    <property type="entry name" value="OTU"/>
    <property type="match status" value="1"/>
</dbReference>
<dbReference type="PANTHER" id="PTHR12419:SF10">
    <property type="entry name" value="DEUBIQUITINASE OTUD6B"/>
    <property type="match status" value="1"/>
</dbReference>
<dbReference type="OrthoDB" id="415023at2759"/>
<dbReference type="GO" id="GO:0004843">
    <property type="term" value="F:cysteine-type deubiquitinase activity"/>
    <property type="evidence" value="ECO:0007669"/>
    <property type="project" value="TreeGrafter"/>
</dbReference>
<dbReference type="SUPFAM" id="SSF54001">
    <property type="entry name" value="Cysteine proteinases"/>
    <property type="match status" value="1"/>
</dbReference>
<dbReference type="GO" id="GO:0016579">
    <property type="term" value="P:protein deubiquitination"/>
    <property type="evidence" value="ECO:0007669"/>
    <property type="project" value="TreeGrafter"/>
</dbReference>
<feature type="domain" description="OTU" evidence="2">
    <location>
        <begin position="182"/>
        <end position="321"/>
    </location>
</feature>
<gene>
    <name evidence="3" type="ORF">MVEG_11577</name>
</gene>
<name>A0A086TK91_9FUNG</name>
<dbReference type="InterPro" id="IPR003323">
    <property type="entry name" value="OTU_dom"/>
</dbReference>
<evidence type="ECO:0000259" key="2">
    <source>
        <dbReference type="PROSITE" id="PS50802"/>
    </source>
</evidence>
<feature type="compositionally biased region" description="Low complexity" evidence="1">
    <location>
        <begin position="120"/>
        <end position="132"/>
    </location>
</feature>
<protein>
    <recommendedName>
        <fullName evidence="2">OTU domain-containing protein</fullName>
    </recommendedName>
</protein>
<dbReference type="Pfam" id="PF02338">
    <property type="entry name" value="OTU"/>
    <property type="match status" value="1"/>
</dbReference>
<feature type="compositionally biased region" description="Basic and acidic residues" evidence="1">
    <location>
        <begin position="13"/>
        <end position="30"/>
    </location>
</feature>
<dbReference type="EMBL" id="KN042432">
    <property type="protein sequence ID" value="KFH62368.1"/>
    <property type="molecule type" value="Genomic_DNA"/>
</dbReference>
<accession>A0A086TK91</accession>
<dbReference type="Proteomes" id="UP000243308">
    <property type="component" value="Unassembled WGS sequence"/>
</dbReference>
<feature type="region of interest" description="Disordered" evidence="1">
    <location>
        <begin position="1"/>
        <end position="162"/>
    </location>
</feature>
<proteinExistence type="predicted"/>
<evidence type="ECO:0000313" key="4">
    <source>
        <dbReference type="Proteomes" id="UP000243308"/>
    </source>
</evidence>
<feature type="compositionally biased region" description="Polar residues" evidence="1">
    <location>
        <begin position="78"/>
        <end position="92"/>
    </location>
</feature>
<feature type="compositionally biased region" description="Basic and acidic residues" evidence="1">
    <location>
        <begin position="61"/>
        <end position="73"/>
    </location>
</feature>